<comment type="caution">
    <text evidence="2">The sequence shown here is derived from an EMBL/GenBank/DDBJ whole genome shotgun (WGS) entry which is preliminary data.</text>
</comment>
<dbReference type="InterPro" id="IPR000182">
    <property type="entry name" value="GNAT_dom"/>
</dbReference>
<gene>
    <name evidence="2" type="ORF">GCM10010274_18850</name>
</gene>
<dbReference type="Gene3D" id="3.40.630.30">
    <property type="match status" value="1"/>
</dbReference>
<evidence type="ECO:0000313" key="3">
    <source>
        <dbReference type="Proteomes" id="UP000636661"/>
    </source>
</evidence>
<dbReference type="AlphaFoldDB" id="A0A918M3N1"/>
<sequence>MEIRKAAAGDVPAILGVLDSAVGWLNERGNTAQWGTEPWSSRPRAVERVREMVAEGSPWIAEIGGVPAGTLLMTPFPGPGVAPAGEPEQYVRFLATGARFHGRGVGSALLAHAVEETRRRSVRLLRVDCFAGGGGRLVDYYARNGFTPVESFTDGDRPVQVLERRVCTEG</sequence>
<name>A0A918M3N1_9ACTN</name>
<dbReference type="EMBL" id="BMTP01000004">
    <property type="protein sequence ID" value="GGU32169.1"/>
    <property type="molecule type" value="Genomic_DNA"/>
</dbReference>
<protein>
    <submittedName>
        <fullName evidence="2">GCN5 family N-acetyltransferase</fullName>
    </submittedName>
</protein>
<proteinExistence type="predicted"/>
<dbReference type="InterPro" id="IPR016181">
    <property type="entry name" value="Acyl_CoA_acyltransferase"/>
</dbReference>
<evidence type="ECO:0000259" key="1">
    <source>
        <dbReference type="PROSITE" id="PS51186"/>
    </source>
</evidence>
<dbReference type="Proteomes" id="UP000636661">
    <property type="component" value="Unassembled WGS sequence"/>
</dbReference>
<keyword evidence="3" id="KW-1185">Reference proteome</keyword>
<dbReference type="CDD" id="cd04301">
    <property type="entry name" value="NAT_SF"/>
    <property type="match status" value="1"/>
</dbReference>
<evidence type="ECO:0000313" key="2">
    <source>
        <dbReference type="EMBL" id="GGU32169.1"/>
    </source>
</evidence>
<dbReference type="PROSITE" id="PS51186">
    <property type="entry name" value="GNAT"/>
    <property type="match status" value="1"/>
</dbReference>
<dbReference type="GO" id="GO:0016747">
    <property type="term" value="F:acyltransferase activity, transferring groups other than amino-acyl groups"/>
    <property type="evidence" value="ECO:0007669"/>
    <property type="project" value="InterPro"/>
</dbReference>
<reference evidence="2" key="1">
    <citation type="journal article" date="2014" name="Int. J. Syst. Evol. Microbiol.">
        <title>Complete genome sequence of Corynebacterium casei LMG S-19264T (=DSM 44701T), isolated from a smear-ripened cheese.</title>
        <authorList>
            <consortium name="US DOE Joint Genome Institute (JGI-PGF)"/>
            <person name="Walter F."/>
            <person name="Albersmeier A."/>
            <person name="Kalinowski J."/>
            <person name="Ruckert C."/>
        </authorList>
    </citation>
    <scope>NUCLEOTIDE SEQUENCE</scope>
    <source>
        <strain evidence="2">JCM 4391</strain>
    </source>
</reference>
<organism evidence="2 3">
    <name type="scientific">Streptomyces lavendofoliae</name>
    <dbReference type="NCBI Taxonomy" id="67314"/>
    <lineage>
        <taxon>Bacteria</taxon>
        <taxon>Bacillati</taxon>
        <taxon>Actinomycetota</taxon>
        <taxon>Actinomycetes</taxon>
        <taxon>Kitasatosporales</taxon>
        <taxon>Streptomycetaceae</taxon>
        <taxon>Streptomyces</taxon>
    </lineage>
</organism>
<feature type="domain" description="N-acetyltransferase" evidence="1">
    <location>
        <begin position="1"/>
        <end position="168"/>
    </location>
</feature>
<dbReference type="Pfam" id="PF00583">
    <property type="entry name" value="Acetyltransf_1"/>
    <property type="match status" value="1"/>
</dbReference>
<dbReference type="SUPFAM" id="SSF55729">
    <property type="entry name" value="Acyl-CoA N-acyltransferases (Nat)"/>
    <property type="match status" value="1"/>
</dbReference>
<reference evidence="2" key="2">
    <citation type="submission" date="2020-09" db="EMBL/GenBank/DDBJ databases">
        <authorList>
            <person name="Sun Q."/>
            <person name="Ohkuma M."/>
        </authorList>
    </citation>
    <scope>NUCLEOTIDE SEQUENCE</scope>
    <source>
        <strain evidence="2">JCM 4391</strain>
    </source>
</reference>
<accession>A0A918M3N1</accession>